<evidence type="ECO:0000256" key="3">
    <source>
        <dbReference type="ARBA" id="ARBA00023163"/>
    </source>
</evidence>
<keyword evidence="4" id="KW-0539">Nucleus</keyword>
<organism evidence="5 6">
    <name type="scientific">Gibberella moniliformis (strain M3125 / FGSC 7600)</name>
    <name type="common">Maize ear and stalk rot fungus</name>
    <name type="synonym">Fusarium verticillioides</name>
    <dbReference type="NCBI Taxonomy" id="334819"/>
    <lineage>
        <taxon>Eukaryota</taxon>
        <taxon>Fungi</taxon>
        <taxon>Dikarya</taxon>
        <taxon>Ascomycota</taxon>
        <taxon>Pezizomycotina</taxon>
        <taxon>Sordariomycetes</taxon>
        <taxon>Hypocreomycetidae</taxon>
        <taxon>Hypocreales</taxon>
        <taxon>Nectriaceae</taxon>
        <taxon>Fusarium</taxon>
        <taxon>Fusarium fujikuroi species complex</taxon>
    </lineage>
</organism>
<dbReference type="Proteomes" id="UP000009096">
    <property type="component" value="Chromosome 4"/>
</dbReference>
<evidence type="ECO:0008006" key="7">
    <source>
        <dbReference type="Google" id="ProtNLM"/>
    </source>
</evidence>
<evidence type="ECO:0000313" key="5">
    <source>
        <dbReference type="EMBL" id="EWG53577.1"/>
    </source>
</evidence>
<dbReference type="GO" id="GO:0000978">
    <property type="term" value="F:RNA polymerase II cis-regulatory region sequence-specific DNA binding"/>
    <property type="evidence" value="ECO:0007669"/>
    <property type="project" value="TreeGrafter"/>
</dbReference>
<dbReference type="GeneID" id="30074018"/>
<protein>
    <recommendedName>
        <fullName evidence="7">Transcription factor domain-containing protein</fullName>
    </recommendedName>
</protein>
<reference evidence="5 6" key="1">
    <citation type="journal article" date="2010" name="Nature">
        <title>Comparative genomics reveals mobile pathogenicity chromosomes in Fusarium.</title>
        <authorList>
            <person name="Ma L.J."/>
            <person name="van der Does H.C."/>
            <person name="Borkovich K.A."/>
            <person name="Coleman J.J."/>
            <person name="Daboussi M.J."/>
            <person name="Di Pietro A."/>
            <person name="Dufresne M."/>
            <person name="Freitag M."/>
            <person name="Grabherr M."/>
            <person name="Henrissat B."/>
            <person name="Houterman P.M."/>
            <person name="Kang S."/>
            <person name="Shim W.B."/>
            <person name="Woloshuk C."/>
            <person name="Xie X."/>
            <person name="Xu J.R."/>
            <person name="Antoniw J."/>
            <person name="Baker S.E."/>
            <person name="Bluhm B.H."/>
            <person name="Breakspear A."/>
            <person name="Brown D.W."/>
            <person name="Butchko R.A."/>
            <person name="Chapman S."/>
            <person name="Coulson R."/>
            <person name="Coutinho P.M."/>
            <person name="Danchin E.G."/>
            <person name="Diener A."/>
            <person name="Gale L.R."/>
            <person name="Gardiner D.M."/>
            <person name="Goff S."/>
            <person name="Hammond-Kosack K.E."/>
            <person name="Hilburn K."/>
            <person name="Hua-Van A."/>
            <person name="Jonkers W."/>
            <person name="Kazan K."/>
            <person name="Kodira C.D."/>
            <person name="Koehrsen M."/>
            <person name="Kumar L."/>
            <person name="Lee Y.H."/>
            <person name="Li L."/>
            <person name="Manners J.M."/>
            <person name="Miranda-Saavedra D."/>
            <person name="Mukherjee M."/>
            <person name="Park G."/>
            <person name="Park J."/>
            <person name="Park S.Y."/>
            <person name="Proctor R.H."/>
            <person name="Regev A."/>
            <person name="Ruiz-Roldan M.C."/>
            <person name="Sain D."/>
            <person name="Sakthikumar S."/>
            <person name="Sykes S."/>
            <person name="Schwartz D.C."/>
            <person name="Turgeon B.G."/>
            <person name="Wapinski I."/>
            <person name="Yoder O."/>
            <person name="Young S."/>
            <person name="Zeng Q."/>
            <person name="Zhou S."/>
            <person name="Galagan J."/>
            <person name="Cuomo C.A."/>
            <person name="Kistler H.C."/>
            <person name="Rep M."/>
        </authorList>
    </citation>
    <scope>NUCLEOTIDE SEQUENCE [LARGE SCALE GENOMIC DNA]</scope>
    <source>
        <strain evidence="6">M3125 / FGSC 7600</strain>
    </source>
</reference>
<dbReference type="OrthoDB" id="2123952at2759"/>
<keyword evidence="1" id="KW-0805">Transcription regulation</keyword>
<sequence length="218" mass="24209">MRQSETYEQLIYGPTSRSVLLQTLQDLLNHLVQRRTNSSRHEVPSLGTFTKRTTFFGTPSRVDALLLPYQQQMEDILMESTAVTFLQAFENYSSHALPFINIDKTRVLLDSLRNAGPSDISPRDKALLLTILAISALGTSETDTTEALLIYAKREVALFDDAATLLIVHFCLLMSDYQLNMGRSNAAYLQFCSACAKAMSMGLHIQGGSDAVEDGHQV</sequence>
<dbReference type="PANTHER" id="PTHR47424:SF3">
    <property type="entry name" value="REGULATORY PROTEIN GAL4"/>
    <property type="match status" value="1"/>
</dbReference>
<dbReference type="KEGG" id="fvr:FVEG_17142"/>
<keyword evidence="3" id="KW-0804">Transcription</keyword>
<keyword evidence="2" id="KW-0238">DNA-binding</keyword>
<dbReference type="CDD" id="cd12148">
    <property type="entry name" value="fungal_TF_MHR"/>
    <property type="match status" value="1"/>
</dbReference>
<dbReference type="InterPro" id="IPR051127">
    <property type="entry name" value="Fungal_SecMet_Regulators"/>
</dbReference>
<keyword evidence="6" id="KW-1185">Reference proteome</keyword>
<name>W7NAS7_GIBM7</name>
<evidence type="ECO:0000313" key="6">
    <source>
        <dbReference type="Proteomes" id="UP000009096"/>
    </source>
</evidence>
<dbReference type="VEuPathDB" id="FungiDB:FVEG_17142"/>
<accession>W7NAS7</accession>
<evidence type="ECO:0000256" key="4">
    <source>
        <dbReference type="ARBA" id="ARBA00023242"/>
    </source>
</evidence>
<dbReference type="GO" id="GO:0005634">
    <property type="term" value="C:nucleus"/>
    <property type="evidence" value="ECO:0007669"/>
    <property type="project" value="TreeGrafter"/>
</dbReference>
<dbReference type="GO" id="GO:0000435">
    <property type="term" value="P:positive regulation of transcription from RNA polymerase II promoter by galactose"/>
    <property type="evidence" value="ECO:0007669"/>
    <property type="project" value="TreeGrafter"/>
</dbReference>
<dbReference type="GO" id="GO:0000981">
    <property type="term" value="F:DNA-binding transcription factor activity, RNA polymerase II-specific"/>
    <property type="evidence" value="ECO:0007669"/>
    <property type="project" value="TreeGrafter"/>
</dbReference>
<dbReference type="PANTHER" id="PTHR47424">
    <property type="entry name" value="REGULATORY PROTEIN GAL4"/>
    <property type="match status" value="1"/>
</dbReference>
<dbReference type="EMBL" id="CM000581">
    <property type="protein sequence ID" value="EWG53577.1"/>
    <property type="molecule type" value="Genomic_DNA"/>
</dbReference>
<evidence type="ECO:0000256" key="1">
    <source>
        <dbReference type="ARBA" id="ARBA00023015"/>
    </source>
</evidence>
<evidence type="ECO:0000256" key="2">
    <source>
        <dbReference type="ARBA" id="ARBA00023125"/>
    </source>
</evidence>
<dbReference type="AlphaFoldDB" id="W7NAS7"/>
<proteinExistence type="predicted"/>
<gene>
    <name evidence="5" type="ORF">FVEG_17142</name>
</gene>
<dbReference type="RefSeq" id="XP_018759768.1">
    <property type="nucleotide sequence ID" value="XM_018906412.1"/>
</dbReference>
<dbReference type="EMBL" id="DS022259">
    <property type="protein sequence ID" value="EWG53577.1"/>
    <property type="molecule type" value="Genomic_DNA"/>
</dbReference>